<reference evidence="2" key="1">
    <citation type="journal article" date="2018" name="Nat. Microbiol.">
        <title>Leveraging single-cell genomics to expand the fungal tree of life.</title>
        <authorList>
            <person name="Ahrendt S.R."/>
            <person name="Quandt C.A."/>
            <person name="Ciobanu D."/>
            <person name="Clum A."/>
            <person name="Salamov A."/>
            <person name="Andreopoulos B."/>
            <person name="Cheng J.F."/>
            <person name="Woyke T."/>
            <person name="Pelin A."/>
            <person name="Henrissat B."/>
            <person name="Reynolds N.K."/>
            <person name="Benny G.L."/>
            <person name="Smith M.E."/>
            <person name="James T.Y."/>
            <person name="Grigoriev I.V."/>
        </authorList>
    </citation>
    <scope>NUCLEOTIDE SEQUENCE [LARGE SCALE GENOMIC DNA]</scope>
    <source>
        <strain evidence="2">Benny S71-1</strain>
    </source>
</reference>
<dbReference type="PANTHER" id="PTHR33973">
    <property type="entry name" value="OS07G0153300 PROTEIN"/>
    <property type="match status" value="1"/>
</dbReference>
<dbReference type="OrthoDB" id="3340520at2759"/>
<dbReference type="InterPro" id="IPR010775">
    <property type="entry name" value="DUF1365"/>
</dbReference>
<dbReference type="Pfam" id="PF07103">
    <property type="entry name" value="DUF1365"/>
    <property type="match status" value="1"/>
</dbReference>
<dbReference type="Proteomes" id="UP000278143">
    <property type="component" value="Unassembled WGS sequence"/>
</dbReference>
<accession>A0A4P9YR19</accession>
<dbReference type="AlphaFoldDB" id="A0A4P9YR19"/>
<sequence>MEKVVVLQAVTTTTTLMKANRFPCKNSADAAMARCSLPWWFDYGEKPAWWRPLSICSGDYLGKLPRAELGYAAHGTLKEKLLYRLKERGMPIDTIGRVELVTTPRLFGYAMNPASFYYCYERAEGDRPAERLCAFAVEVHNTFGETHLYAFDVARDRRAPSFC</sequence>
<dbReference type="EMBL" id="KZ992343">
    <property type="protein sequence ID" value="RKP22257.1"/>
    <property type="molecule type" value="Genomic_DNA"/>
</dbReference>
<organism evidence="1 2">
    <name type="scientific">Syncephalis pseudoplumigaleata</name>
    <dbReference type="NCBI Taxonomy" id="1712513"/>
    <lineage>
        <taxon>Eukaryota</taxon>
        <taxon>Fungi</taxon>
        <taxon>Fungi incertae sedis</taxon>
        <taxon>Zoopagomycota</taxon>
        <taxon>Zoopagomycotina</taxon>
        <taxon>Zoopagomycetes</taxon>
        <taxon>Zoopagales</taxon>
        <taxon>Piptocephalidaceae</taxon>
        <taxon>Syncephalis</taxon>
    </lineage>
</organism>
<protein>
    <submittedName>
        <fullName evidence="1">Uncharacterized protein</fullName>
    </submittedName>
</protein>
<name>A0A4P9YR19_9FUNG</name>
<proteinExistence type="predicted"/>
<evidence type="ECO:0000313" key="1">
    <source>
        <dbReference type="EMBL" id="RKP22257.1"/>
    </source>
</evidence>
<evidence type="ECO:0000313" key="2">
    <source>
        <dbReference type="Proteomes" id="UP000278143"/>
    </source>
</evidence>
<gene>
    <name evidence="1" type="ORF">SYNPS1DRAFT_26074</name>
</gene>
<dbReference type="PANTHER" id="PTHR33973:SF4">
    <property type="entry name" value="OS07G0153300 PROTEIN"/>
    <property type="match status" value="1"/>
</dbReference>
<keyword evidence="2" id="KW-1185">Reference proteome</keyword>